<dbReference type="Proteomes" id="UP000626244">
    <property type="component" value="Unassembled WGS sequence"/>
</dbReference>
<dbReference type="SUPFAM" id="SSF81301">
    <property type="entry name" value="Nucleotidyltransferase"/>
    <property type="match status" value="1"/>
</dbReference>
<reference evidence="2" key="1">
    <citation type="journal article" date="2019" name="Int. J. Syst. Evol. Microbiol.">
        <title>The Global Catalogue of Microorganisms (GCM) 10K type strain sequencing project: providing services to taxonomists for standard genome sequencing and annotation.</title>
        <authorList>
            <consortium name="The Broad Institute Genomics Platform"/>
            <consortium name="The Broad Institute Genome Sequencing Center for Infectious Disease"/>
            <person name="Wu L."/>
            <person name="Ma J."/>
        </authorList>
    </citation>
    <scope>NUCLEOTIDE SEQUENCE [LARGE SCALE GENOMIC DNA]</scope>
    <source>
        <strain evidence="2">CGMCC 1.14993</strain>
    </source>
</reference>
<comment type="caution">
    <text evidence="1">The sequence shown here is derived from an EMBL/GenBank/DDBJ whole genome shotgun (WGS) entry which is preliminary data.</text>
</comment>
<dbReference type="EMBL" id="BMHB01000001">
    <property type="protein sequence ID" value="GGI13938.1"/>
    <property type="molecule type" value="Genomic_DNA"/>
</dbReference>
<name>A0A8J3AP90_9BACI</name>
<dbReference type="AlphaFoldDB" id="A0A8J3AP90"/>
<organism evidence="1 2">
    <name type="scientific">Gottfriedia solisilvae</name>
    <dbReference type="NCBI Taxonomy" id="1516104"/>
    <lineage>
        <taxon>Bacteria</taxon>
        <taxon>Bacillati</taxon>
        <taxon>Bacillota</taxon>
        <taxon>Bacilli</taxon>
        <taxon>Bacillales</taxon>
        <taxon>Bacillaceae</taxon>
        <taxon>Gottfriedia</taxon>
    </lineage>
</organism>
<dbReference type="RefSeq" id="WP_087998411.1">
    <property type="nucleotide sequence ID" value="NZ_BMHB01000001.1"/>
</dbReference>
<dbReference type="OrthoDB" id="2821267at2"/>
<gene>
    <name evidence="1" type="ORF">GCM10007380_20440</name>
</gene>
<evidence type="ECO:0000313" key="2">
    <source>
        <dbReference type="Proteomes" id="UP000626244"/>
    </source>
</evidence>
<accession>A0A8J3AP90</accession>
<keyword evidence="2" id="KW-1185">Reference proteome</keyword>
<dbReference type="InterPro" id="IPR043519">
    <property type="entry name" value="NT_sf"/>
</dbReference>
<protein>
    <submittedName>
        <fullName evidence="1">Uncharacterized protein</fullName>
    </submittedName>
</protein>
<evidence type="ECO:0000313" key="1">
    <source>
        <dbReference type="EMBL" id="GGI13938.1"/>
    </source>
</evidence>
<sequence length="255" mass="29666">MYSSEERELYFISLVNKLKQSVSIEGIIQLGSGVTGYRDKYSDIDLMVSTAVAVESAKEIIIQTLEELGSFFIKEVTLQEGIYLLIAFLKNGLELNVSVLATNDLNVKSPLWKIVFDRSGQVERKMMDEHRQFIGKSIKYTIDNDIAFKFLYFRKKCNIEIKRNNIIYALQMLEEMRKLTLIVQAFNEEKKLHQFKAYETLESNFINTFLGTYPKNTTKEAVIQSADEIKDLFFFILNESPFKPNDENYHLLMNE</sequence>
<proteinExistence type="predicted"/>
<dbReference type="Gene3D" id="3.30.460.10">
    <property type="entry name" value="Beta Polymerase, domain 2"/>
    <property type="match status" value="1"/>
</dbReference>